<organism evidence="1 2">
    <name type="scientific">Pedobacter hiemivivus</name>
    <dbReference type="NCBI Taxonomy" id="2530454"/>
    <lineage>
        <taxon>Bacteria</taxon>
        <taxon>Pseudomonadati</taxon>
        <taxon>Bacteroidota</taxon>
        <taxon>Sphingobacteriia</taxon>
        <taxon>Sphingobacteriales</taxon>
        <taxon>Sphingobacteriaceae</taxon>
        <taxon>Pedobacter</taxon>
    </lineage>
</organism>
<name>A0A4V2MK51_9SPHI</name>
<gene>
    <name evidence="1" type="ORF">EZ444_11360</name>
</gene>
<accession>A0A4V2MK51</accession>
<proteinExistence type="predicted"/>
<evidence type="ECO:0000313" key="2">
    <source>
        <dbReference type="Proteomes" id="UP000291117"/>
    </source>
</evidence>
<dbReference type="AlphaFoldDB" id="A0A4V2MK51"/>
<comment type="caution">
    <text evidence="1">The sequence shown here is derived from an EMBL/GenBank/DDBJ whole genome shotgun (WGS) entry which is preliminary data.</text>
</comment>
<keyword evidence="2" id="KW-1185">Reference proteome</keyword>
<evidence type="ECO:0000313" key="1">
    <source>
        <dbReference type="EMBL" id="TCC96566.1"/>
    </source>
</evidence>
<reference evidence="1 2" key="1">
    <citation type="submission" date="2019-02" db="EMBL/GenBank/DDBJ databases">
        <title>Pedobacter sp. RP-3-8 sp. nov., isolated from Arctic soil.</title>
        <authorList>
            <person name="Dahal R.H."/>
        </authorList>
    </citation>
    <scope>NUCLEOTIDE SEQUENCE [LARGE SCALE GENOMIC DNA]</scope>
    <source>
        <strain evidence="1 2">RP-3-8</strain>
    </source>
</reference>
<sequence length="75" mass="8151">MKKGNVSKPSRIVEMTLIHPNAAGIDIGDTLHSVAVPKTILRYIYAMPGKPIISQAKKLMKVTHNGYSAYIVVAC</sequence>
<protein>
    <submittedName>
        <fullName evidence="1">Uncharacterized protein</fullName>
    </submittedName>
</protein>
<dbReference type="EMBL" id="SJSM01000005">
    <property type="protein sequence ID" value="TCC96566.1"/>
    <property type="molecule type" value="Genomic_DNA"/>
</dbReference>
<dbReference type="Proteomes" id="UP000291117">
    <property type="component" value="Unassembled WGS sequence"/>
</dbReference>
<dbReference type="OrthoDB" id="9815354at2"/>
<dbReference type="RefSeq" id="WP_131608862.1">
    <property type="nucleotide sequence ID" value="NZ_SJSM01000005.1"/>
</dbReference>